<organism evidence="9 10">
    <name type="scientific">Candidatus Borkfalkia excrementavium</name>
    <dbReference type="NCBI Taxonomy" id="2838505"/>
    <lineage>
        <taxon>Bacteria</taxon>
        <taxon>Bacillati</taxon>
        <taxon>Bacillota</taxon>
        <taxon>Clostridia</taxon>
        <taxon>Christensenellales</taxon>
        <taxon>Christensenellaceae</taxon>
        <taxon>Candidatus Borkfalkia</taxon>
    </lineage>
</organism>
<comment type="similarity">
    <text evidence="7">Belongs to the binding-protein-dependent transport system permease family.</text>
</comment>
<dbReference type="SUPFAM" id="SSF161098">
    <property type="entry name" value="MetI-like"/>
    <property type="match status" value="1"/>
</dbReference>
<dbReference type="InterPro" id="IPR000515">
    <property type="entry name" value="MetI-like"/>
</dbReference>
<protein>
    <submittedName>
        <fullName evidence="9">Sugar ABC transporter permease</fullName>
    </submittedName>
</protein>
<comment type="subcellular location">
    <subcellularLocation>
        <location evidence="1 7">Cell membrane</location>
        <topology evidence="1 7">Multi-pass membrane protein</topology>
    </subcellularLocation>
</comment>
<reference evidence="9" key="1">
    <citation type="journal article" date="2021" name="PeerJ">
        <title>Extensive microbial diversity within the chicken gut microbiome revealed by metagenomics and culture.</title>
        <authorList>
            <person name="Gilroy R."/>
            <person name="Ravi A."/>
            <person name="Getino M."/>
            <person name="Pursley I."/>
            <person name="Horton D.L."/>
            <person name="Alikhan N.F."/>
            <person name="Baker D."/>
            <person name="Gharbi K."/>
            <person name="Hall N."/>
            <person name="Watson M."/>
            <person name="Adriaenssens E.M."/>
            <person name="Foster-Nyarko E."/>
            <person name="Jarju S."/>
            <person name="Secka A."/>
            <person name="Antonio M."/>
            <person name="Oren A."/>
            <person name="Chaudhuri R.R."/>
            <person name="La Ragione R."/>
            <person name="Hildebrand F."/>
            <person name="Pallen M.J."/>
        </authorList>
    </citation>
    <scope>NUCLEOTIDE SEQUENCE</scope>
    <source>
        <strain evidence="9">CHK199-9574</strain>
    </source>
</reference>
<evidence type="ECO:0000256" key="7">
    <source>
        <dbReference type="RuleBase" id="RU363032"/>
    </source>
</evidence>
<accession>A0A9D1Z6Q6</accession>
<feature type="transmembrane region" description="Helical" evidence="7">
    <location>
        <begin position="283"/>
        <end position="305"/>
    </location>
</feature>
<feature type="transmembrane region" description="Helical" evidence="7">
    <location>
        <begin position="177"/>
        <end position="198"/>
    </location>
</feature>
<dbReference type="EMBL" id="DXCO01000019">
    <property type="protein sequence ID" value="HIY77870.1"/>
    <property type="molecule type" value="Genomic_DNA"/>
</dbReference>
<feature type="transmembrane region" description="Helical" evidence="7">
    <location>
        <begin position="20"/>
        <end position="41"/>
    </location>
</feature>
<feature type="domain" description="ABC transmembrane type-1" evidence="8">
    <location>
        <begin position="87"/>
        <end position="301"/>
    </location>
</feature>
<keyword evidence="3" id="KW-1003">Cell membrane</keyword>
<feature type="transmembrane region" description="Helical" evidence="7">
    <location>
        <begin position="250"/>
        <end position="271"/>
    </location>
</feature>
<dbReference type="PANTHER" id="PTHR30193:SF37">
    <property type="entry name" value="INNER MEMBRANE ABC TRANSPORTER PERMEASE PROTEIN YCJO"/>
    <property type="match status" value="1"/>
</dbReference>
<evidence type="ECO:0000256" key="5">
    <source>
        <dbReference type="ARBA" id="ARBA00022989"/>
    </source>
</evidence>
<reference evidence="9" key="2">
    <citation type="submission" date="2021-04" db="EMBL/GenBank/DDBJ databases">
        <authorList>
            <person name="Gilroy R."/>
        </authorList>
    </citation>
    <scope>NUCLEOTIDE SEQUENCE</scope>
    <source>
        <strain evidence="9">CHK199-9574</strain>
    </source>
</reference>
<sequence>MEQLKKKRRRNKYGLRKEQIVFICVLLAYPVIHFLVTWLYINSRTLILSFTRYNPNVADFQIPGNIFYNFEMWIDRFLHDSKYTMILVNSLLYFPVSCFITLPLSVICAYFIFAKVPGGTVFRVIFFLPSILPGVAMTMAFRFGFDTYGYVNALLRHLGMENVPVWFGTDGLTPFMIFFYCVWAGIGYNVVLMSGAMSRVPSEIIEYNRLEGVGMGREMFCIMVPMVWPTIVTLFTVGMNTVLTLYMQPYFLMGSSTDGNFNTGTIALYIFGNYSDRRQIPQLSSFGLLCSLFYVPVIFLARWIMNKFFTEVDY</sequence>
<feature type="transmembrane region" description="Helical" evidence="7">
    <location>
        <begin position="219"/>
        <end position="238"/>
    </location>
</feature>
<evidence type="ECO:0000313" key="9">
    <source>
        <dbReference type="EMBL" id="HIY77870.1"/>
    </source>
</evidence>
<dbReference type="InterPro" id="IPR035906">
    <property type="entry name" value="MetI-like_sf"/>
</dbReference>
<name>A0A9D1Z6Q6_9FIRM</name>
<dbReference type="GO" id="GO:0005886">
    <property type="term" value="C:plasma membrane"/>
    <property type="evidence" value="ECO:0007669"/>
    <property type="project" value="UniProtKB-SubCell"/>
</dbReference>
<evidence type="ECO:0000256" key="3">
    <source>
        <dbReference type="ARBA" id="ARBA00022475"/>
    </source>
</evidence>
<keyword evidence="5 7" id="KW-1133">Transmembrane helix</keyword>
<evidence type="ECO:0000256" key="2">
    <source>
        <dbReference type="ARBA" id="ARBA00022448"/>
    </source>
</evidence>
<dbReference type="PROSITE" id="PS50928">
    <property type="entry name" value="ABC_TM1"/>
    <property type="match status" value="1"/>
</dbReference>
<evidence type="ECO:0000256" key="4">
    <source>
        <dbReference type="ARBA" id="ARBA00022692"/>
    </source>
</evidence>
<proteinExistence type="inferred from homology"/>
<dbReference type="PANTHER" id="PTHR30193">
    <property type="entry name" value="ABC TRANSPORTER PERMEASE PROTEIN"/>
    <property type="match status" value="1"/>
</dbReference>
<evidence type="ECO:0000259" key="8">
    <source>
        <dbReference type="PROSITE" id="PS50928"/>
    </source>
</evidence>
<feature type="transmembrane region" description="Helical" evidence="7">
    <location>
        <begin position="91"/>
        <end position="113"/>
    </location>
</feature>
<dbReference type="Pfam" id="PF00528">
    <property type="entry name" value="BPD_transp_1"/>
    <property type="match status" value="1"/>
</dbReference>
<gene>
    <name evidence="9" type="ORF">H9728_02390</name>
</gene>
<comment type="caution">
    <text evidence="9">The sequence shown here is derived from an EMBL/GenBank/DDBJ whole genome shotgun (WGS) entry which is preliminary data.</text>
</comment>
<evidence type="ECO:0000256" key="6">
    <source>
        <dbReference type="ARBA" id="ARBA00023136"/>
    </source>
</evidence>
<dbReference type="InterPro" id="IPR051393">
    <property type="entry name" value="ABC_transporter_permease"/>
</dbReference>
<keyword evidence="6 7" id="KW-0472">Membrane</keyword>
<dbReference type="Gene3D" id="1.10.3720.10">
    <property type="entry name" value="MetI-like"/>
    <property type="match status" value="1"/>
</dbReference>
<evidence type="ECO:0000313" key="10">
    <source>
        <dbReference type="Proteomes" id="UP000824135"/>
    </source>
</evidence>
<keyword evidence="2 7" id="KW-0813">Transport</keyword>
<dbReference type="Proteomes" id="UP000824135">
    <property type="component" value="Unassembled WGS sequence"/>
</dbReference>
<feature type="transmembrane region" description="Helical" evidence="7">
    <location>
        <begin position="125"/>
        <end position="145"/>
    </location>
</feature>
<dbReference type="AlphaFoldDB" id="A0A9D1Z6Q6"/>
<evidence type="ECO:0000256" key="1">
    <source>
        <dbReference type="ARBA" id="ARBA00004651"/>
    </source>
</evidence>
<keyword evidence="4 7" id="KW-0812">Transmembrane</keyword>
<dbReference type="GO" id="GO:0055085">
    <property type="term" value="P:transmembrane transport"/>
    <property type="evidence" value="ECO:0007669"/>
    <property type="project" value="InterPro"/>
</dbReference>